<name>A0A975PZB0_9MYCO</name>
<feature type="domain" description="N-acetyltransferase" evidence="3">
    <location>
        <begin position="23"/>
        <end position="183"/>
    </location>
</feature>
<evidence type="ECO:0000313" key="5">
    <source>
        <dbReference type="Proteomes" id="UP000682202"/>
    </source>
</evidence>
<dbReference type="Gene3D" id="3.40.630.30">
    <property type="match status" value="1"/>
</dbReference>
<dbReference type="SUPFAM" id="SSF55729">
    <property type="entry name" value="Acyl-CoA N-acyltransferases (Nat)"/>
    <property type="match status" value="1"/>
</dbReference>
<dbReference type="InterPro" id="IPR016181">
    <property type="entry name" value="Acyl_CoA_acyltransferase"/>
</dbReference>
<evidence type="ECO:0000256" key="2">
    <source>
        <dbReference type="ARBA" id="ARBA00023315"/>
    </source>
</evidence>
<dbReference type="EMBL" id="CP046600">
    <property type="protein sequence ID" value="QUR69674.1"/>
    <property type="molecule type" value="Genomic_DNA"/>
</dbReference>
<protein>
    <submittedName>
        <fullName evidence="4">GNAT family N-acetyltransferase</fullName>
    </submittedName>
</protein>
<dbReference type="Proteomes" id="UP000682202">
    <property type="component" value="Chromosome"/>
</dbReference>
<dbReference type="InterPro" id="IPR000182">
    <property type="entry name" value="GNAT_dom"/>
</dbReference>
<keyword evidence="1" id="KW-0808">Transferase</keyword>
<evidence type="ECO:0000259" key="3">
    <source>
        <dbReference type="PROSITE" id="PS51186"/>
    </source>
</evidence>
<dbReference type="AlphaFoldDB" id="A0A975PZB0"/>
<dbReference type="GO" id="GO:0016747">
    <property type="term" value="F:acyltransferase activity, transferring groups other than amino-acyl groups"/>
    <property type="evidence" value="ECO:0007669"/>
    <property type="project" value="InterPro"/>
</dbReference>
<organism evidence="4 5">
    <name type="scientific">Mycobacterium spongiae</name>
    <dbReference type="NCBI Taxonomy" id="886343"/>
    <lineage>
        <taxon>Bacteria</taxon>
        <taxon>Bacillati</taxon>
        <taxon>Actinomycetota</taxon>
        <taxon>Actinomycetes</taxon>
        <taxon>Mycobacteriales</taxon>
        <taxon>Mycobacteriaceae</taxon>
        <taxon>Mycobacterium</taxon>
    </lineage>
</organism>
<dbReference type="KEGG" id="mspg:F6B93_08345"/>
<dbReference type="PROSITE" id="PS51186">
    <property type="entry name" value="GNAT"/>
    <property type="match status" value="1"/>
</dbReference>
<dbReference type="PANTHER" id="PTHR43877">
    <property type="entry name" value="AMINOALKYLPHOSPHONATE N-ACETYLTRANSFERASE-RELATED-RELATED"/>
    <property type="match status" value="1"/>
</dbReference>
<accession>A0A975PZB0</accession>
<evidence type="ECO:0000256" key="1">
    <source>
        <dbReference type="ARBA" id="ARBA00022679"/>
    </source>
</evidence>
<keyword evidence="5" id="KW-1185">Reference proteome</keyword>
<dbReference type="PANTHER" id="PTHR43877:SF1">
    <property type="entry name" value="ACETYLTRANSFERASE"/>
    <property type="match status" value="1"/>
</dbReference>
<proteinExistence type="predicted"/>
<gene>
    <name evidence="4" type="ORF">F6B93_08345</name>
</gene>
<keyword evidence="2" id="KW-0012">Acyltransferase</keyword>
<sequence length="183" mass="19774">MTVYLASTDGVDAAGLARELASVAARTFPLACPPSVPADHVASFVDANLSATRFAEYLADARRAILAAQHDRRIVGYAMLVRGGSERDLPADVARAVGTRPTAELSKMYLLPDFHGTDMSTALMNAALAAAGDWGVHCVWLGVNQKNSRAQRFYAKSGFRINGTRTFQLGTHTENDYVMVREL</sequence>
<dbReference type="Pfam" id="PF00583">
    <property type="entry name" value="Acetyltransf_1"/>
    <property type="match status" value="1"/>
</dbReference>
<reference evidence="4" key="1">
    <citation type="submission" date="2019-12" db="EMBL/GenBank/DDBJ databases">
        <title>Mycobacterium spongiae sp. nov.</title>
        <authorList>
            <person name="Stinear T."/>
        </authorList>
    </citation>
    <scope>NUCLEOTIDE SEQUENCE</scope>
    <source>
        <strain evidence="4">FSD4b-SM</strain>
    </source>
</reference>
<dbReference type="InterPro" id="IPR050832">
    <property type="entry name" value="Bact_Acetyltransf"/>
</dbReference>
<evidence type="ECO:0000313" key="4">
    <source>
        <dbReference type="EMBL" id="QUR69674.1"/>
    </source>
</evidence>